<dbReference type="STRING" id="318479.A0A0N4UAR6"/>
<evidence type="ECO:0000256" key="10">
    <source>
        <dbReference type="ARBA" id="ARBA00033467"/>
    </source>
</evidence>
<accession>A0A0N4UAR6</accession>
<dbReference type="GO" id="GO:0005637">
    <property type="term" value="C:nuclear inner membrane"/>
    <property type="evidence" value="ECO:0007669"/>
    <property type="project" value="UniProtKB-SubCell"/>
</dbReference>
<dbReference type="Proteomes" id="UP000274756">
    <property type="component" value="Unassembled WGS sequence"/>
</dbReference>
<dbReference type="PANTHER" id="PTHR10868:SF1">
    <property type="entry name" value="SIGMA NON-OPIOID INTRACELLULAR RECEPTOR 1"/>
    <property type="match status" value="1"/>
</dbReference>
<dbReference type="Pfam" id="PF04622">
    <property type="entry name" value="ERG2_Sigma1R"/>
    <property type="match status" value="1"/>
</dbReference>
<gene>
    <name evidence="12" type="ORF">DME_LOCUS8142</name>
</gene>
<sequence length="228" mass="26096">MAFFFTRIVRYVIFAVILFYAVQYFLRWKSYVISPKIFRTAATASLGANGISSVNMLRNELRRSYGQHIIESGWEAAYGGGLDLRINFLYMAPTEYIAVLHAPYRTSGFSGWHWSNSTCTVLNGEVVRIAYSAYVRNKETFKTGNNFRHGEFDRYTYEFSNESYLACYGRGAIQISSLWLGSGAIARGDPVSFAKILFMYMHRSMHEIGFSISKTAQHYKSKVMNTEL</sequence>
<comment type="subcellular location">
    <subcellularLocation>
        <location evidence="2">Endoplasmic reticulum membrane</location>
    </subcellularLocation>
    <subcellularLocation>
        <location evidence="1">Nucleus inner membrane</location>
    </subcellularLocation>
    <subcellularLocation>
        <location evidence="3">Nucleus outer membrane</location>
    </subcellularLocation>
</comment>
<evidence type="ECO:0000256" key="8">
    <source>
        <dbReference type="ARBA" id="ARBA00022989"/>
    </source>
</evidence>
<comment type="similarity">
    <text evidence="4 11">Belongs to the ERG2 family.</text>
</comment>
<dbReference type="OrthoDB" id="347124at2759"/>
<dbReference type="EMBL" id="UYYG01001166">
    <property type="protein sequence ID" value="VDN58169.1"/>
    <property type="molecule type" value="Genomic_DNA"/>
</dbReference>
<keyword evidence="9 11" id="KW-0472">Membrane</keyword>
<organism evidence="13 15">
    <name type="scientific">Dracunculus medinensis</name>
    <name type="common">Guinea worm</name>
    <dbReference type="NCBI Taxonomy" id="318479"/>
    <lineage>
        <taxon>Eukaryota</taxon>
        <taxon>Metazoa</taxon>
        <taxon>Ecdysozoa</taxon>
        <taxon>Nematoda</taxon>
        <taxon>Chromadorea</taxon>
        <taxon>Rhabditida</taxon>
        <taxon>Spirurina</taxon>
        <taxon>Dracunculoidea</taxon>
        <taxon>Dracunculidae</taxon>
        <taxon>Dracunculus</taxon>
    </lineage>
</organism>
<dbReference type="InterPro" id="IPR006716">
    <property type="entry name" value="ERG2_sigma1_rcpt-like"/>
</dbReference>
<evidence type="ECO:0000256" key="3">
    <source>
        <dbReference type="ARBA" id="ARBA00004649"/>
    </source>
</evidence>
<proteinExistence type="inferred from homology"/>
<evidence type="ECO:0000313" key="14">
    <source>
        <dbReference type="Proteomes" id="UP000274756"/>
    </source>
</evidence>
<dbReference type="Proteomes" id="UP000038040">
    <property type="component" value="Unplaced"/>
</dbReference>
<evidence type="ECO:0000256" key="7">
    <source>
        <dbReference type="ARBA" id="ARBA00022824"/>
    </source>
</evidence>
<evidence type="ECO:0000256" key="6">
    <source>
        <dbReference type="ARBA" id="ARBA00022692"/>
    </source>
</evidence>
<reference evidence="15" key="1">
    <citation type="submission" date="2017-02" db="UniProtKB">
        <authorList>
            <consortium name="WormBaseParasite"/>
        </authorList>
    </citation>
    <scope>IDENTIFICATION</scope>
</reference>
<evidence type="ECO:0000256" key="5">
    <source>
        <dbReference type="ARBA" id="ARBA00020208"/>
    </source>
</evidence>
<protein>
    <recommendedName>
        <fullName evidence="5">Sigma non-opioid intracellular receptor 1</fullName>
    </recommendedName>
    <alternativeName>
        <fullName evidence="10">Sigma 1-type opioid receptor</fullName>
    </alternativeName>
</protein>
<dbReference type="GO" id="GO:0005789">
    <property type="term" value="C:endoplasmic reticulum membrane"/>
    <property type="evidence" value="ECO:0007669"/>
    <property type="project" value="UniProtKB-SubCell"/>
</dbReference>
<reference evidence="12 14" key="2">
    <citation type="submission" date="2018-11" db="EMBL/GenBank/DDBJ databases">
        <authorList>
            <consortium name="Pathogen Informatics"/>
        </authorList>
    </citation>
    <scope>NUCLEOTIDE SEQUENCE [LARGE SCALE GENOMIC DNA]</scope>
</reference>
<feature type="transmembrane region" description="Helical" evidence="11">
    <location>
        <begin position="7"/>
        <end position="25"/>
    </location>
</feature>
<name>A0A0N4UAR6_DRAME</name>
<evidence type="ECO:0000313" key="13">
    <source>
        <dbReference type="Proteomes" id="UP000038040"/>
    </source>
</evidence>
<dbReference type="GO" id="GO:0005640">
    <property type="term" value="C:nuclear outer membrane"/>
    <property type="evidence" value="ECO:0007669"/>
    <property type="project" value="UniProtKB-SubCell"/>
</dbReference>
<evidence type="ECO:0000313" key="15">
    <source>
        <dbReference type="WBParaSite" id="DME_0000425901-mRNA-1"/>
    </source>
</evidence>
<evidence type="ECO:0000256" key="4">
    <source>
        <dbReference type="ARBA" id="ARBA00007141"/>
    </source>
</evidence>
<evidence type="ECO:0000256" key="2">
    <source>
        <dbReference type="ARBA" id="ARBA00004586"/>
    </source>
</evidence>
<evidence type="ECO:0000256" key="9">
    <source>
        <dbReference type="ARBA" id="ARBA00023136"/>
    </source>
</evidence>
<dbReference type="WBParaSite" id="DME_0000425901-mRNA-1">
    <property type="protein sequence ID" value="DME_0000425901-mRNA-1"/>
    <property type="gene ID" value="DME_0000425901"/>
</dbReference>
<evidence type="ECO:0000256" key="11">
    <source>
        <dbReference type="RuleBase" id="RU368083"/>
    </source>
</evidence>
<keyword evidence="14" id="KW-1185">Reference proteome</keyword>
<keyword evidence="8 11" id="KW-1133">Transmembrane helix</keyword>
<keyword evidence="6 11" id="KW-0812">Transmembrane</keyword>
<dbReference type="PANTHER" id="PTHR10868">
    <property type="entry name" value="SIGMA 1-TYPE OPIOID RECEPTOR-RELATED"/>
    <property type="match status" value="1"/>
</dbReference>
<evidence type="ECO:0000256" key="1">
    <source>
        <dbReference type="ARBA" id="ARBA00004540"/>
    </source>
</evidence>
<keyword evidence="7" id="KW-0256">Endoplasmic reticulum</keyword>
<dbReference type="AlphaFoldDB" id="A0A0N4UAR6"/>
<evidence type="ECO:0000313" key="12">
    <source>
        <dbReference type="EMBL" id="VDN58169.1"/>
    </source>
</evidence>